<evidence type="ECO:0000256" key="3">
    <source>
        <dbReference type="ARBA" id="ARBA00018191"/>
    </source>
</evidence>
<keyword evidence="7" id="KW-0496">Mitochondrion</keyword>
<reference evidence="11" key="1">
    <citation type="submission" date="2014-03" db="EMBL/GenBank/DDBJ databases">
        <title>The sialotranscriptome of Amblyomma triste, Amblyomma parvum and Amblyomma cajennense ticks, uncovered by 454-based RNA-seq.</title>
        <authorList>
            <person name="Garcia G.R."/>
            <person name="Gardinassi L.G."/>
            <person name="Ribeiro J.M."/>
            <person name="Anatriello E."/>
            <person name="Ferreira B.R."/>
            <person name="Moreira H.N."/>
            <person name="Mafra C."/>
            <person name="Olegario M.M."/>
            <person name="Szabo P.J."/>
            <person name="Miranda-Santos I.K."/>
            <person name="Maruyama S.R."/>
        </authorList>
    </citation>
    <scope>NUCLEOTIDE SEQUENCE</scope>
    <source>
        <strain evidence="11">Mato Grasso do Sul</strain>
        <tissue evidence="11">Salivary glands</tissue>
    </source>
</reference>
<keyword evidence="6" id="KW-1133">Transmembrane helix</keyword>
<evidence type="ECO:0000256" key="6">
    <source>
        <dbReference type="ARBA" id="ARBA00022989"/>
    </source>
</evidence>
<dbReference type="GO" id="GO:0005743">
    <property type="term" value="C:mitochondrial inner membrane"/>
    <property type="evidence" value="ECO:0007669"/>
    <property type="project" value="UniProtKB-SubCell"/>
</dbReference>
<comment type="subcellular location">
    <subcellularLocation>
        <location evidence="1">Mitochondrion inner membrane</location>
        <topology evidence="1">Multi-pass membrane protein</topology>
        <orientation evidence="1">Matrix side</orientation>
    </subcellularLocation>
</comment>
<dbReference type="AlphaFoldDB" id="A0A023G7E1"/>
<comment type="similarity">
    <text evidence="2">Belongs to the complex I NDUFA11 subunit family.</text>
</comment>
<protein>
    <recommendedName>
        <fullName evidence="3">NADH dehydrogenase [ubiquinone] 1 alpha subcomplex subunit 11</fullName>
    </recommendedName>
    <alternativeName>
        <fullName evidence="9">Complex I-B14.7</fullName>
    </alternativeName>
    <alternativeName>
        <fullName evidence="10">NADH-ubiquinone oxidoreductase subunit B14.7</fullName>
    </alternativeName>
</protein>
<accession>A0A023G7E1</accession>
<evidence type="ECO:0000256" key="10">
    <source>
        <dbReference type="ARBA" id="ARBA00031497"/>
    </source>
</evidence>
<dbReference type="PANTHER" id="PTHR21382">
    <property type="entry name" value="NADH-UBIQUINONE OXIDOREDUCTASE SUBUNIT"/>
    <property type="match status" value="1"/>
</dbReference>
<dbReference type="GO" id="GO:0045271">
    <property type="term" value="C:respiratory chain complex I"/>
    <property type="evidence" value="ECO:0007669"/>
    <property type="project" value="InterPro"/>
</dbReference>
<evidence type="ECO:0000256" key="7">
    <source>
        <dbReference type="ARBA" id="ARBA00023128"/>
    </source>
</evidence>
<evidence type="ECO:0000256" key="5">
    <source>
        <dbReference type="ARBA" id="ARBA00022792"/>
    </source>
</evidence>
<evidence type="ECO:0000256" key="1">
    <source>
        <dbReference type="ARBA" id="ARBA00004292"/>
    </source>
</evidence>
<evidence type="ECO:0000256" key="4">
    <source>
        <dbReference type="ARBA" id="ARBA00022692"/>
    </source>
</evidence>
<evidence type="ECO:0000256" key="9">
    <source>
        <dbReference type="ARBA" id="ARBA00030608"/>
    </source>
</evidence>
<dbReference type="EMBL" id="GBBM01005701">
    <property type="protein sequence ID" value="JAC29717.1"/>
    <property type="molecule type" value="mRNA"/>
</dbReference>
<keyword evidence="5" id="KW-0999">Mitochondrion inner membrane</keyword>
<evidence type="ECO:0000313" key="11">
    <source>
        <dbReference type="EMBL" id="JAC29717.1"/>
    </source>
</evidence>
<dbReference type="PANTHER" id="PTHR21382:SF1">
    <property type="entry name" value="NADH DEHYDROGENASE [UBIQUINONE] 1 ALPHA SUBCOMPLEX SUBUNIT 11"/>
    <property type="match status" value="1"/>
</dbReference>
<evidence type="ECO:0000256" key="2">
    <source>
        <dbReference type="ARBA" id="ARBA00008699"/>
    </source>
</evidence>
<keyword evidence="8" id="KW-0472">Membrane</keyword>
<organism evidence="11">
    <name type="scientific">Amblyomma triste</name>
    <name type="common">Neotropical tick</name>
    <dbReference type="NCBI Taxonomy" id="251400"/>
    <lineage>
        <taxon>Eukaryota</taxon>
        <taxon>Metazoa</taxon>
        <taxon>Ecdysozoa</taxon>
        <taxon>Arthropoda</taxon>
        <taxon>Chelicerata</taxon>
        <taxon>Arachnida</taxon>
        <taxon>Acari</taxon>
        <taxon>Parasitiformes</taxon>
        <taxon>Ixodida</taxon>
        <taxon>Ixodoidea</taxon>
        <taxon>Ixodidae</taxon>
        <taxon>Amblyomminae</taxon>
        <taxon>Amblyomma</taxon>
    </lineage>
</organism>
<evidence type="ECO:0000256" key="8">
    <source>
        <dbReference type="ARBA" id="ARBA00023136"/>
    </source>
</evidence>
<dbReference type="GO" id="GO:0006120">
    <property type="term" value="P:mitochondrial electron transport, NADH to ubiquinone"/>
    <property type="evidence" value="ECO:0007669"/>
    <property type="project" value="InterPro"/>
</dbReference>
<dbReference type="InterPro" id="IPR039205">
    <property type="entry name" value="NDUFA11"/>
</dbReference>
<sequence length="182" mass="20523">MVASPNEFPLLYMYEQWQNDRKKRGIQPFSYYRTRADDEGLEKLTYFSLYSLKYGALAGIVDGVTITEATRLSQYLGRIAFWSVPAMGSCGAFLATNHFLTKFTGKDDWRTHAIGGIAAASVWGGKFQSLKLGFSLSLVLAVWCALRKWSIDNNIQLAGRPPKHGEYLFLSQQYDMSIIKSP</sequence>
<name>A0A023G7E1_AMBTT</name>
<keyword evidence="4" id="KW-0812">Transmembrane</keyword>
<proteinExistence type="evidence at transcript level"/>